<feature type="transmembrane region" description="Helical" evidence="7">
    <location>
        <begin position="146"/>
        <end position="168"/>
    </location>
</feature>
<comment type="similarity">
    <text evidence="2">Belongs to the ADIPOR family.</text>
</comment>
<evidence type="ECO:0000256" key="4">
    <source>
        <dbReference type="ARBA" id="ARBA00022989"/>
    </source>
</evidence>
<dbReference type="RefSeq" id="XP_002107956.1">
    <property type="nucleotide sequence ID" value="XM_002107920.1"/>
</dbReference>
<keyword evidence="3 7" id="KW-0812">Transmembrane</keyword>
<evidence type="ECO:0000256" key="6">
    <source>
        <dbReference type="PIRSR" id="PIRSR604254-1"/>
    </source>
</evidence>
<feature type="transmembrane region" description="Helical" evidence="7">
    <location>
        <begin position="78"/>
        <end position="101"/>
    </location>
</feature>
<feature type="transmembrane region" description="Helical" evidence="7">
    <location>
        <begin position="48"/>
        <end position="66"/>
    </location>
</feature>
<dbReference type="OMA" id="IDQMPQV"/>
<dbReference type="Proteomes" id="UP000009022">
    <property type="component" value="Unassembled WGS sequence"/>
</dbReference>
<feature type="binding site" evidence="6">
    <location>
        <position position="250"/>
    </location>
    <ligand>
        <name>Zn(2+)</name>
        <dbReference type="ChEBI" id="CHEBI:29105"/>
    </ligand>
</feature>
<organism evidence="8 9">
    <name type="scientific">Trichoplax adhaerens</name>
    <name type="common">Trichoplax reptans</name>
    <dbReference type="NCBI Taxonomy" id="10228"/>
    <lineage>
        <taxon>Eukaryota</taxon>
        <taxon>Metazoa</taxon>
        <taxon>Placozoa</taxon>
        <taxon>Uniplacotomia</taxon>
        <taxon>Trichoplacea</taxon>
        <taxon>Trichoplacidae</taxon>
        <taxon>Trichoplax</taxon>
    </lineage>
</organism>
<comment type="subcellular location">
    <subcellularLocation>
        <location evidence="1">Membrane</location>
        <topology evidence="1">Multi-pass membrane protein</topology>
    </subcellularLocation>
</comment>
<evidence type="ECO:0000256" key="5">
    <source>
        <dbReference type="ARBA" id="ARBA00023136"/>
    </source>
</evidence>
<dbReference type="PANTHER" id="PTHR20855">
    <property type="entry name" value="ADIPOR/PROGESTIN RECEPTOR-RELATED"/>
    <property type="match status" value="1"/>
</dbReference>
<dbReference type="eggNOG" id="KOG0748">
    <property type="taxonomic scope" value="Eukaryota"/>
</dbReference>
<keyword evidence="6" id="KW-0479">Metal-binding</keyword>
<evidence type="ECO:0000256" key="3">
    <source>
        <dbReference type="ARBA" id="ARBA00022692"/>
    </source>
</evidence>
<dbReference type="PANTHER" id="PTHR20855:SF92">
    <property type="entry name" value="PROGESTIN AND ADIPOQ RECEPTOR FAMILY MEMBER 3-LIKE"/>
    <property type="match status" value="1"/>
</dbReference>
<dbReference type="EMBL" id="DS985241">
    <property type="protein sequence ID" value="EDV28754.1"/>
    <property type="molecule type" value="Genomic_DNA"/>
</dbReference>
<dbReference type="InterPro" id="IPR004254">
    <property type="entry name" value="AdipoR/HlyIII-related"/>
</dbReference>
<keyword evidence="6" id="KW-0862">Zinc</keyword>
<name>B3RLE8_TRIAD</name>
<dbReference type="AlphaFoldDB" id="B3RLE8"/>
<dbReference type="KEGG" id="tad:TRIADDRAFT_20060"/>
<dbReference type="HOGENOM" id="CLU_052356_1_0_1"/>
<keyword evidence="5 7" id="KW-0472">Membrane</keyword>
<feature type="transmembrane region" description="Helical" evidence="7">
    <location>
        <begin position="286"/>
        <end position="308"/>
    </location>
</feature>
<protein>
    <submittedName>
        <fullName evidence="8">Uncharacterized protein</fullName>
    </submittedName>
</protein>
<dbReference type="GeneID" id="6749948"/>
<feature type="binding site" evidence="6">
    <location>
        <position position="246"/>
    </location>
    <ligand>
        <name>Zn(2+)</name>
        <dbReference type="ChEBI" id="CHEBI:29105"/>
    </ligand>
</feature>
<dbReference type="OrthoDB" id="529367at2759"/>
<gene>
    <name evidence="8" type="ORF">TRIADDRAFT_20060</name>
</gene>
<dbReference type="GO" id="GO:0038023">
    <property type="term" value="F:signaling receptor activity"/>
    <property type="evidence" value="ECO:0000318"/>
    <property type="project" value="GO_Central"/>
</dbReference>
<evidence type="ECO:0000313" key="8">
    <source>
        <dbReference type="EMBL" id="EDV28754.1"/>
    </source>
</evidence>
<dbReference type="PhylomeDB" id="B3RLE8"/>
<sequence>MAAQNQLLDADQIPAIFRDDHIIRGYRKPGLTVIQCIKSMLQMNNETVNFWTHMIPFLYFLIRFYTIDQQYQLVEDPFYWPLLCYIVGSSYPLFSCIAHALNCMSESARHICFFLDYASISLYSFTCAIAYFYYLRPVTFFTMDWYITLSSMMAICCCLTSCISRLYAHTSRPYIYRTLAFALQWVYVNSMLAYRIFSCHHHQCRLTSDYYHTMQFVMAILVAIFMTSKFPECVWPTSFDICGQSHHWFHIFVCVGHRYQLDGILNDIQQRQHVIRLIKPTFSSTLGVLFVVIACNSIIVIYFSYLIIRRSNRAKQVKST</sequence>
<feature type="transmembrane region" description="Helical" evidence="7">
    <location>
        <begin position="209"/>
        <end position="228"/>
    </location>
</feature>
<evidence type="ECO:0000256" key="2">
    <source>
        <dbReference type="ARBA" id="ARBA00007018"/>
    </source>
</evidence>
<dbReference type="FunCoup" id="B3RLE8">
    <property type="interactions" value="136"/>
</dbReference>
<evidence type="ECO:0000256" key="7">
    <source>
        <dbReference type="SAM" id="Phobius"/>
    </source>
</evidence>
<dbReference type="CTD" id="6749948"/>
<dbReference type="InParanoid" id="B3RLE8"/>
<dbReference type="Pfam" id="PF03006">
    <property type="entry name" value="HlyIII"/>
    <property type="match status" value="1"/>
</dbReference>
<dbReference type="GO" id="GO:0046872">
    <property type="term" value="F:metal ion binding"/>
    <property type="evidence" value="ECO:0007669"/>
    <property type="project" value="UniProtKB-KW"/>
</dbReference>
<feature type="transmembrane region" description="Helical" evidence="7">
    <location>
        <begin position="113"/>
        <end position="134"/>
    </location>
</feature>
<proteinExistence type="inferred from homology"/>
<evidence type="ECO:0000256" key="1">
    <source>
        <dbReference type="ARBA" id="ARBA00004141"/>
    </source>
</evidence>
<feature type="binding site" evidence="6">
    <location>
        <position position="99"/>
    </location>
    <ligand>
        <name>Zn(2+)</name>
        <dbReference type="ChEBI" id="CHEBI:29105"/>
    </ligand>
</feature>
<keyword evidence="4 7" id="KW-1133">Transmembrane helix</keyword>
<keyword evidence="9" id="KW-1185">Reference proteome</keyword>
<evidence type="ECO:0000313" key="9">
    <source>
        <dbReference type="Proteomes" id="UP000009022"/>
    </source>
</evidence>
<dbReference type="GO" id="GO:0016020">
    <property type="term" value="C:membrane"/>
    <property type="evidence" value="ECO:0007669"/>
    <property type="project" value="UniProtKB-SubCell"/>
</dbReference>
<reference evidence="8 9" key="1">
    <citation type="journal article" date="2008" name="Nature">
        <title>The Trichoplax genome and the nature of placozoans.</title>
        <authorList>
            <person name="Srivastava M."/>
            <person name="Begovic E."/>
            <person name="Chapman J."/>
            <person name="Putnam N.H."/>
            <person name="Hellsten U."/>
            <person name="Kawashima T."/>
            <person name="Kuo A."/>
            <person name="Mitros T."/>
            <person name="Salamov A."/>
            <person name="Carpenter M.L."/>
            <person name="Signorovitch A.Y."/>
            <person name="Moreno M.A."/>
            <person name="Kamm K."/>
            <person name="Grimwood J."/>
            <person name="Schmutz J."/>
            <person name="Shapiro H."/>
            <person name="Grigoriev I.V."/>
            <person name="Buss L.W."/>
            <person name="Schierwater B."/>
            <person name="Dellaporta S.L."/>
            <person name="Rokhsar D.S."/>
        </authorList>
    </citation>
    <scope>NUCLEOTIDE SEQUENCE [LARGE SCALE GENOMIC DNA]</scope>
    <source>
        <strain evidence="8 9">Grell-BS-1999</strain>
    </source>
</reference>
<accession>B3RLE8</accession>